<protein>
    <submittedName>
        <fullName evidence="2">Uncharacterized protein</fullName>
    </submittedName>
</protein>
<comment type="caution">
    <text evidence="2">The sequence shown here is derived from an EMBL/GenBank/DDBJ whole genome shotgun (WGS) entry which is preliminary data.</text>
</comment>
<feature type="region of interest" description="Disordered" evidence="1">
    <location>
        <begin position="80"/>
        <end position="104"/>
    </location>
</feature>
<dbReference type="EMBL" id="JACHIV010000001">
    <property type="protein sequence ID" value="MBB5067395.1"/>
    <property type="molecule type" value="Genomic_DNA"/>
</dbReference>
<dbReference type="RefSeq" id="WP_184476892.1">
    <property type="nucleotide sequence ID" value="NZ_JACHIV010000001.1"/>
</dbReference>
<reference evidence="2 3" key="1">
    <citation type="submission" date="2020-08" db="EMBL/GenBank/DDBJ databases">
        <title>Sequencing the genomes of 1000 actinobacteria strains.</title>
        <authorList>
            <person name="Klenk H.-P."/>
        </authorList>
    </citation>
    <scope>NUCLEOTIDE SEQUENCE [LARGE SCALE GENOMIC DNA]</scope>
    <source>
        <strain evidence="2 3">DSM 45582</strain>
    </source>
</reference>
<organism evidence="2 3">
    <name type="scientific">Saccharopolyspora gloriosae</name>
    <dbReference type="NCBI Taxonomy" id="455344"/>
    <lineage>
        <taxon>Bacteria</taxon>
        <taxon>Bacillati</taxon>
        <taxon>Actinomycetota</taxon>
        <taxon>Actinomycetes</taxon>
        <taxon>Pseudonocardiales</taxon>
        <taxon>Pseudonocardiaceae</taxon>
        <taxon>Saccharopolyspora</taxon>
    </lineage>
</organism>
<dbReference type="AlphaFoldDB" id="A0A840NB84"/>
<sequence>MEVIERVLKQANTDRFMLIGEFRQQVYRCTTGDEVEEVPAETEAVVHQLLDAGWLEVGGTHQVRYGRLMGPARSVLVPTRSRRKSERWSVLSKPSQWGQRRKTA</sequence>
<name>A0A840NB84_9PSEU</name>
<proteinExistence type="predicted"/>
<gene>
    <name evidence="2" type="ORF">BJ969_000483</name>
</gene>
<dbReference type="Proteomes" id="UP000580474">
    <property type="component" value="Unassembled WGS sequence"/>
</dbReference>
<keyword evidence="3" id="KW-1185">Reference proteome</keyword>
<evidence type="ECO:0000313" key="3">
    <source>
        <dbReference type="Proteomes" id="UP000580474"/>
    </source>
</evidence>
<evidence type="ECO:0000256" key="1">
    <source>
        <dbReference type="SAM" id="MobiDB-lite"/>
    </source>
</evidence>
<evidence type="ECO:0000313" key="2">
    <source>
        <dbReference type="EMBL" id="MBB5067395.1"/>
    </source>
</evidence>
<accession>A0A840NB84</accession>